<dbReference type="PATRIC" id="fig|552518.3.peg.2283"/>
<keyword evidence="3" id="KW-1185">Reference proteome</keyword>
<evidence type="ECO:0000259" key="1">
    <source>
        <dbReference type="Pfam" id="PF03713"/>
    </source>
</evidence>
<sequence length="104" mass="11182">MAVPLLANVLLAQQAANPKASAVIQAFTEVNMKMHTAMSLPLSGDADVDFVRGMIPHHEGAVAMAKIVLEHGQDAEIRKLAQGVIVAQEAEITQMQAWLKRKGL</sequence>
<dbReference type="InterPro" id="IPR005183">
    <property type="entry name" value="DUF305_CopM-like"/>
</dbReference>
<dbReference type="PANTHER" id="PTHR36933">
    <property type="entry name" value="SLL0788 PROTEIN"/>
    <property type="match status" value="1"/>
</dbReference>
<gene>
    <name evidence="2" type="ORF">VZ95_02175</name>
</gene>
<feature type="domain" description="DUF305" evidence="1">
    <location>
        <begin position="43"/>
        <end position="99"/>
    </location>
</feature>
<dbReference type="InterPro" id="IPR012347">
    <property type="entry name" value="Ferritin-like"/>
</dbReference>
<accession>A0A0F3IVT0</accession>
<evidence type="ECO:0000313" key="2">
    <source>
        <dbReference type="EMBL" id="KJV10860.1"/>
    </source>
</evidence>
<evidence type="ECO:0000313" key="3">
    <source>
        <dbReference type="Proteomes" id="UP000033774"/>
    </source>
</evidence>
<proteinExistence type="predicted"/>
<dbReference type="Pfam" id="PF03713">
    <property type="entry name" value="DUF305"/>
    <property type="match status" value="1"/>
</dbReference>
<name>A0A0F3IVT0_9PROT</name>
<protein>
    <recommendedName>
        <fullName evidence="1">DUF305 domain-containing protein</fullName>
    </recommendedName>
</protein>
<reference evidence="2 3" key="1">
    <citation type="submission" date="2015-03" db="EMBL/GenBank/DDBJ databases">
        <title>Draft genome sequence of Elstera litoralis.</title>
        <authorList>
            <person name="Rahalkar M.C."/>
            <person name="Dhakephalkar P.K."/>
            <person name="Pore S.D."/>
            <person name="Arora P."/>
            <person name="Kapse N.G."/>
            <person name="Pandit P.S."/>
        </authorList>
    </citation>
    <scope>NUCLEOTIDE SEQUENCE [LARGE SCALE GENOMIC DNA]</scope>
    <source>
        <strain evidence="2 3">Dia-1</strain>
    </source>
</reference>
<dbReference type="PANTHER" id="PTHR36933:SF1">
    <property type="entry name" value="SLL0788 PROTEIN"/>
    <property type="match status" value="1"/>
</dbReference>
<dbReference type="Gene3D" id="1.20.1260.10">
    <property type="match status" value="1"/>
</dbReference>
<dbReference type="AlphaFoldDB" id="A0A0F3IVT0"/>
<dbReference type="EMBL" id="LAJY01000034">
    <property type="protein sequence ID" value="KJV10860.1"/>
    <property type="molecule type" value="Genomic_DNA"/>
</dbReference>
<comment type="caution">
    <text evidence="2">The sequence shown here is derived from an EMBL/GenBank/DDBJ whole genome shotgun (WGS) entry which is preliminary data.</text>
</comment>
<dbReference type="Proteomes" id="UP000033774">
    <property type="component" value="Unassembled WGS sequence"/>
</dbReference>
<organism evidence="2 3">
    <name type="scientific">Elstera litoralis</name>
    <dbReference type="NCBI Taxonomy" id="552518"/>
    <lineage>
        <taxon>Bacteria</taxon>
        <taxon>Pseudomonadati</taxon>
        <taxon>Pseudomonadota</taxon>
        <taxon>Alphaproteobacteria</taxon>
        <taxon>Rhodospirillales</taxon>
        <taxon>Rhodospirillaceae</taxon>
        <taxon>Elstera</taxon>
    </lineage>
</organism>